<feature type="transmembrane region" description="Helical" evidence="6">
    <location>
        <begin position="42"/>
        <end position="66"/>
    </location>
</feature>
<dbReference type="GO" id="GO:0008381">
    <property type="term" value="F:mechanosensitive monoatomic ion channel activity"/>
    <property type="evidence" value="ECO:0007669"/>
    <property type="project" value="InterPro"/>
</dbReference>
<dbReference type="InterPro" id="IPR000595">
    <property type="entry name" value="cNMP-bd_dom"/>
</dbReference>
<evidence type="ECO:0000256" key="3">
    <source>
        <dbReference type="ARBA" id="ARBA00022692"/>
    </source>
</evidence>
<name>A1ZRY9_MICM2</name>
<dbReference type="EMBL" id="AAWS01000029">
    <property type="protein sequence ID" value="EAY26877.1"/>
    <property type="molecule type" value="Genomic_DNA"/>
</dbReference>
<comment type="caution">
    <text evidence="8">The sequence shown here is derived from an EMBL/GenBank/DDBJ whole genome shotgun (WGS) entry which is preliminary data.</text>
</comment>
<feature type="transmembrane region" description="Helical" evidence="6">
    <location>
        <begin position="86"/>
        <end position="105"/>
    </location>
</feature>
<evidence type="ECO:0000313" key="8">
    <source>
        <dbReference type="EMBL" id="EAY26877.1"/>
    </source>
</evidence>
<dbReference type="InterPro" id="IPR011066">
    <property type="entry name" value="MscS_channel_C_sf"/>
</dbReference>
<keyword evidence="3 6" id="KW-0812">Transmembrane</keyword>
<gene>
    <name evidence="8" type="ORF">M23134_04827</name>
</gene>
<dbReference type="AlphaFoldDB" id="A1ZRY9"/>
<dbReference type="Pfam" id="PF00027">
    <property type="entry name" value="cNMP_binding"/>
    <property type="match status" value="1"/>
</dbReference>
<evidence type="ECO:0000259" key="7">
    <source>
        <dbReference type="PROSITE" id="PS50042"/>
    </source>
</evidence>
<dbReference type="Proteomes" id="UP000004095">
    <property type="component" value="Unassembled WGS sequence"/>
</dbReference>
<dbReference type="GO" id="GO:0005886">
    <property type="term" value="C:plasma membrane"/>
    <property type="evidence" value="ECO:0007669"/>
    <property type="project" value="UniProtKB-SubCell"/>
</dbReference>
<dbReference type="InterPro" id="IPR010920">
    <property type="entry name" value="LSM_dom_sf"/>
</dbReference>
<keyword evidence="9" id="KW-1185">Reference proteome</keyword>
<evidence type="ECO:0000313" key="9">
    <source>
        <dbReference type="Proteomes" id="UP000004095"/>
    </source>
</evidence>
<accession>A1ZRY9</accession>
<sequence>MELSTFYSLLMIAGFYAMVVVILYIMWSIAQKLKVPQKSKRIVFLFFILLGLAVASPLREIWFTLFRNMNIYPPYAGKVVEDSFGMFPWLTGAYLINSLLNYFLWNGALVNEDGERVVPLLLIHLASGLVFFLAGLCIVVFVYGANLSIWLATSGFAGSVAVYLGKVPLNKAFTALSLNLNRQIRKGDFIELENQAGFVQEIGWKSIKLLTLGANQLTIPNTTFVESNVINYSRPSKIKTVTMQVLITGNLSPHEVEKLLIRSALDSDWVLREPTPLITLNNFSKTSATYTIEVSTDYDIMEHVKSHVLSSVWHMLRRKGLYPMPDKGVINNPVEKAIYLMNSVEVLEPFTEEEDLEIAKKAKWQRYGPPERIVIEGEKDNSLYLVAEGRLEVLVRQKDGKNLKVAELGKGSFFGERALLTGEERKATVRALTDVLLCEISKDIIKPLLDDRQNILSQMSKILAKREIENIKKSREYAQEVEEKEKDTVARRLLDLMKNFFKNDNVDDDDDDDLDKDAHKKMTI</sequence>
<dbReference type="Gene3D" id="2.30.30.60">
    <property type="match status" value="1"/>
</dbReference>
<dbReference type="InterPro" id="IPR014710">
    <property type="entry name" value="RmlC-like_jellyroll"/>
</dbReference>
<dbReference type="eggNOG" id="COG0668">
    <property type="taxonomic scope" value="Bacteria"/>
</dbReference>
<keyword evidence="2" id="KW-1003">Cell membrane</keyword>
<dbReference type="CDD" id="cd00038">
    <property type="entry name" value="CAP_ED"/>
    <property type="match status" value="1"/>
</dbReference>
<organism evidence="8 9">
    <name type="scientific">Microscilla marina ATCC 23134</name>
    <dbReference type="NCBI Taxonomy" id="313606"/>
    <lineage>
        <taxon>Bacteria</taxon>
        <taxon>Pseudomonadati</taxon>
        <taxon>Bacteroidota</taxon>
        <taxon>Cytophagia</taxon>
        <taxon>Cytophagales</taxon>
        <taxon>Microscillaceae</taxon>
        <taxon>Microscilla</taxon>
    </lineage>
</organism>
<comment type="subcellular location">
    <subcellularLocation>
        <location evidence="1">Cell membrane</location>
        <topology evidence="1">Multi-pass membrane protein</topology>
    </subcellularLocation>
</comment>
<dbReference type="SMART" id="SM00100">
    <property type="entry name" value="cNMP"/>
    <property type="match status" value="1"/>
</dbReference>
<dbReference type="SUPFAM" id="SSF82689">
    <property type="entry name" value="Mechanosensitive channel protein MscS (YggB), C-terminal domain"/>
    <property type="match status" value="1"/>
</dbReference>
<evidence type="ECO:0000256" key="2">
    <source>
        <dbReference type="ARBA" id="ARBA00022475"/>
    </source>
</evidence>
<dbReference type="SUPFAM" id="SSF51206">
    <property type="entry name" value="cAMP-binding domain-like"/>
    <property type="match status" value="1"/>
</dbReference>
<dbReference type="Pfam" id="PF00924">
    <property type="entry name" value="MS_channel_2nd"/>
    <property type="match status" value="1"/>
</dbReference>
<evidence type="ECO:0000256" key="1">
    <source>
        <dbReference type="ARBA" id="ARBA00004651"/>
    </source>
</evidence>
<dbReference type="InterPro" id="IPR006685">
    <property type="entry name" value="MscS_channel_2nd"/>
</dbReference>
<dbReference type="RefSeq" id="WP_002700149.1">
    <property type="nucleotide sequence ID" value="NZ_AAWS01000029.1"/>
</dbReference>
<dbReference type="PANTHER" id="PTHR30221">
    <property type="entry name" value="SMALL-CONDUCTANCE MECHANOSENSITIVE CHANNEL"/>
    <property type="match status" value="1"/>
</dbReference>
<evidence type="ECO:0000256" key="4">
    <source>
        <dbReference type="ARBA" id="ARBA00022989"/>
    </source>
</evidence>
<keyword evidence="5 6" id="KW-0472">Membrane</keyword>
<dbReference type="SUPFAM" id="SSF50182">
    <property type="entry name" value="Sm-like ribonucleoproteins"/>
    <property type="match status" value="1"/>
</dbReference>
<evidence type="ECO:0000256" key="5">
    <source>
        <dbReference type="ARBA" id="ARBA00023136"/>
    </source>
</evidence>
<feature type="domain" description="Cyclic nucleotide-binding" evidence="7">
    <location>
        <begin position="346"/>
        <end position="466"/>
    </location>
</feature>
<dbReference type="Gene3D" id="2.60.120.10">
    <property type="entry name" value="Jelly Rolls"/>
    <property type="match status" value="1"/>
</dbReference>
<dbReference type="InterPro" id="IPR018490">
    <property type="entry name" value="cNMP-bd_dom_sf"/>
</dbReference>
<dbReference type="OrthoDB" id="9810708at2"/>
<proteinExistence type="predicted"/>
<dbReference type="InterPro" id="IPR023408">
    <property type="entry name" value="MscS_beta-dom_sf"/>
</dbReference>
<dbReference type="InterPro" id="IPR045275">
    <property type="entry name" value="MscS_archaea/bacteria_type"/>
</dbReference>
<evidence type="ECO:0000256" key="6">
    <source>
        <dbReference type="SAM" id="Phobius"/>
    </source>
</evidence>
<dbReference type="eggNOG" id="COG0664">
    <property type="taxonomic scope" value="Bacteria"/>
</dbReference>
<dbReference type="PROSITE" id="PS50042">
    <property type="entry name" value="CNMP_BINDING_3"/>
    <property type="match status" value="1"/>
</dbReference>
<feature type="transmembrane region" description="Helical" evidence="6">
    <location>
        <begin position="6"/>
        <end position="30"/>
    </location>
</feature>
<protein>
    <submittedName>
        <fullName evidence="8">Transporter, small conductance mechanosensitive ion channel (MscS) family</fullName>
    </submittedName>
</protein>
<reference evidence="8 9" key="1">
    <citation type="submission" date="2007-01" db="EMBL/GenBank/DDBJ databases">
        <authorList>
            <person name="Haygood M."/>
            <person name="Podell S."/>
            <person name="Anderson C."/>
            <person name="Hopkinson B."/>
            <person name="Roe K."/>
            <person name="Barbeau K."/>
            <person name="Gaasterland T."/>
            <person name="Ferriera S."/>
            <person name="Johnson J."/>
            <person name="Kravitz S."/>
            <person name="Beeson K."/>
            <person name="Sutton G."/>
            <person name="Rogers Y.-H."/>
            <person name="Friedman R."/>
            <person name="Frazier M."/>
            <person name="Venter J.C."/>
        </authorList>
    </citation>
    <scope>NUCLEOTIDE SEQUENCE [LARGE SCALE GENOMIC DNA]</scope>
    <source>
        <strain evidence="8 9">ATCC 23134</strain>
    </source>
</reference>
<dbReference type="PANTHER" id="PTHR30221:SF1">
    <property type="entry name" value="SMALL-CONDUCTANCE MECHANOSENSITIVE CHANNEL"/>
    <property type="match status" value="1"/>
</dbReference>
<feature type="transmembrane region" description="Helical" evidence="6">
    <location>
        <begin position="117"/>
        <end position="141"/>
    </location>
</feature>
<feature type="transmembrane region" description="Helical" evidence="6">
    <location>
        <begin position="147"/>
        <end position="165"/>
    </location>
</feature>
<keyword evidence="4 6" id="KW-1133">Transmembrane helix</keyword>